<evidence type="ECO:0000256" key="8">
    <source>
        <dbReference type="SAM" id="MobiDB-lite"/>
    </source>
</evidence>
<feature type="transmembrane region" description="Helical" evidence="9">
    <location>
        <begin position="12"/>
        <end position="40"/>
    </location>
</feature>
<keyword evidence="12" id="KW-1185">Reference proteome</keyword>
<gene>
    <name evidence="11" type="ORF">JJ685_27760</name>
</gene>
<feature type="transmembrane region" description="Helical" evidence="9">
    <location>
        <begin position="409"/>
        <end position="436"/>
    </location>
</feature>
<evidence type="ECO:0000259" key="10">
    <source>
        <dbReference type="Pfam" id="PF06808"/>
    </source>
</evidence>
<feature type="transmembrane region" description="Helical" evidence="9">
    <location>
        <begin position="501"/>
        <end position="526"/>
    </location>
</feature>
<feature type="transmembrane region" description="Helical" evidence="9">
    <location>
        <begin position="336"/>
        <end position="355"/>
    </location>
</feature>
<dbReference type="InterPro" id="IPR004681">
    <property type="entry name" value="TRAP_DctM"/>
</dbReference>
<feature type="transmembrane region" description="Helical" evidence="9">
    <location>
        <begin position="60"/>
        <end position="82"/>
    </location>
</feature>
<feature type="transmembrane region" description="Helical" evidence="9">
    <location>
        <begin position="448"/>
        <end position="475"/>
    </location>
</feature>
<feature type="transmembrane region" description="Helical" evidence="9">
    <location>
        <begin position="367"/>
        <end position="389"/>
    </location>
</feature>
<feature type="transmembrane region" description="Helical" evidence="9">
    <location>
        <begin position="152"/>
        <end position="173"/>
    </location>
</feature>
<comment type="function">
    <text evidence="7">Part of the tripartite ATP-independent periplasmic (TRAP) transport system.</text>
</comment>
<feature type="transmembrane region" description="Helical" evidence="9">
    <location>
        <begin position="188"/>
        <end position="209"/>
    </location>
</feature>
<feature type="transmembrane region" description="Helical" evidence="9">
    <location>
        <begin position="230"/>
        <end position="250"/>
    </location>
</feature>
<name>A0A936Z9Q6_9BURK</name>
<dbReference type="AlphaFoldDB" id="A0A936Z9Q6"/>
<keyword evidence="3 7" id="KW-0997">Cell inner membrane</keyword>
<evidence type="ECO:0000256" key="2">
    <source>
        <dbReference type="ARBA" id="ARBA00022475"/>
    </source>
</evidence>
<evidence type="ECO:0000313" key="11">
    <source>
        <dbReference type="EMBL" id="MBL0394961.1"/>
    </source>
</evidence>
<feature type="region of interest" description="Disordered" evidence="8">
    <location>
        <begin position="544"/>
        <end position="598"/>
    </location>
</feature>
<feature type="transmembrane region" description="Helical" evidence="9">
    <location>
        <begin position="123"/>
        <end position="140"/>
    </location>
</feature>
<keyword evidence="5 9" id="KW-1133">Transmembrane helix</keyword>
<comment type="caution">
    <text evidence="11">The sequence shown here is derived from an EMBL/GenBank/DDBJ whole genome shotgun (WGS) entry which is preliminary data.</text>
</comment>
<dbReference type="GO" id="GO:0005886">
    <property type="term" value="C:plasma membrane"/>
    <property type="evidence" value="ECO:0007669"/>
    <property type="project" value="UniProtKB-SubCell"/>
</dbReference>
<accession>A0A936Z9Q6</accession>
<evidence type="ECO:0000256" key="3">
    <source>
        <dbReference type="ARBA" id="ARBA00022519"/>
    </source>
</evidence>
<evidence type="ECO:0000256" key="5">
    <source>
        <dbReference type="ARBA" id="ARBA00022989"/>
    </source>
</evidence>
<organism evidence="11 12">
    <name type="scientific">Ramlibacter monticola</name>
    <dbReference type="NCBI Taxonomy" id="1926872"/>
    <lineage>
        <taxon>Bacteria</taxon>
        <taxon>Pseudomonadati</taxon>
        <taxon>Pseudomonadota</taxon>
        <taxon>Betaproteobacteria</taxon>
        <taxon>Burkholderiales</taxon>
        <taxon>Comamonadaceae</taxon>
        <taxon>Ramlibacter</taxon>
    </lineage>
</organism>
<evidence type="ECO:0000256" key="7">
    <source>
        <dbReference type="RuleBase" id="RU369079"/>
    </source>
</evidence>
<dbReference type="PANTHER" id="PTHR33362:SF7">
    <property type="entry name" value="SLL1103 PROTEIN"/>
    <property type="match status" value="1"/>
</dbReference>
<sequence>MTQFIAQNLAPIMFAGLIVFLLFGFPVAFSLGACGLFFGIVGIELGVLPESLLQALPLRIFGIMQNDTLLAIPFFTLMGLILERSGMAEDLLDTIGQLFGPIRGGLALAVIFVGALLAATTGVVAASVISMGLISLPIMLRYGYDRRLASGVIAASGTLAQIIPPSLVLIVLADQLGRSVGDMYKGAFIPGFMLTGIYAAYVIGVAIFKPQWAPALPLEARSIREDNGKTGLPSLGVLTLISAGVAIYLGENWSRVTAWWTDGRVTTAPTDETIVVSLCAGVMLAFVIAVVNKVLRIGLLSRMAERVTFVLIPPLLLIFLVLGTIFLGIATPTEGGAMGALGALVMAVARGRLSFQLLKQALNTTTKLASFVVFILIGSTFFSLVFQGVDGPRWVEHLLTSLPGGQLGFLIVVNLLIFFLAFFLDFFELSFIVVPLIGPVAEKLGIDLIWFGVLLGVNMQTSFMHPPFGFALFYLRSVAPEKEYIDKVTRKPIAPVTTMQIYWGAVPFVLIQVMMVGLIIAFPGIVSRDKEEKIDLDKVKIEMPTDMPGAAPGSDPFAAPPQPDASGAAANDPLAPAPLTSSEDEDKKMQDLFGSGKK</sequence>
<dbReference type="Proteomes" id="UP000599109">
    <property type="component" value="Unassembled WGS sequence"/>
</dbReference>
<keyword evidence="6 9" id="KW-0472">Membrane</keyword>
<reference evidence="11 12" key="1">
    <citation type="journal article" date="2017" name="Int. J. Syst. Evol. Microbiol.">
        <title>Ramlibacter monticola sp. nov., isolated from forest soil.</title>
        <authorList>
            <person name="Chaudhary D.K."/>
            <person name="Kim J."/>
        </authorList>
    </citation>
    <scope>NUCLEOTIDE SEQUENCE [LARGE SCALE GENOMIC DNA]</scope>
    <source>
        <strain evidence="11 12">KACC 19175</strain>
    </source>
</reference>
<dbReference type="GO" id="GO:0022857">
    <property type="term" value="F:transmembrane transporter activity"/>
    <property type="evidence" value="ECO:0007669"/>
    <property type="project" value="UniProtKB-UniRule"/>
</dbReference>
<dbReference type="RefSeq" id="WP_201677636.1">
    <property type="nucleotide sequence ID" value="NZ_JAEQNE010000011.1"/>
</dbReference>
<evidence type="ECO:0000256" key="9">
    <source>
        <dbReference type="SAM" id="Phobius"/>
    </source>
</evidence>
<dbReference type="InterPro" id="IPR010656">
    <property type="entry name" value="DctM"/>
</dbReference>
<keyword evidence="7" id="KW-0813">Transport</keyword>
<comment type="subcellular location">
    <subcellularLocation>
        <location evidence="1 7">Cell inner membrane</location>
        <topology evidence="1 7">Multi-pass membrane protein</topology>
    </subcellularLocation>
</comment>
<dbReference type="PANTHER" id="PTHR33362">
    <property type="entry name" value="SIALIC ACID TRAP TRANSPORTER PERMEASE PROTEIN SIAT-RELATED"/>
    <property type="match status" value="1"/>
</dbReference>
<feature type="transmembrane region" description="Helical" evidence="9">
    <location>
        <begin position="274"/>
        <end position="295"/>
    </location>
</feature>
<evidence type="ECO:0000256" key="4">
    <source>
        <dbReference type="ARBA" id="ARBA00022692"/>
    </source>
</evidence>
<proteinExistence type="predicted"/>
<keyword evidence="2" id="KW-1003">Cell membrane</keyword>
<keyword evidence="4 9" id="KW-0812">Transmembrane</keyword>
<feature type="transmembrane region" description="Helical" evidence="9">
    <location>
        <begin position="307"/>
        <end position="330"/>
    </location>
</feature>
<evidence type="ECO:0000256" key="6">
    <source>
        <dbReference type="ARBA" id="ARBA00023136"/>
    </source>
</evidence>
<evidence type="ECO:0000313" key="12">
    <source>
        <dbReference type="Proteomes" id="UP000599109"/>
    </source>
</evidence>
<evidence type="ECO:0000256" key="1">
    <source>
        <dbReference type="ARBA" id="ARBA00004429"/>
    </source>
</evidence>
<feature type="transmembrane region" description="Helical" evidence="9">
    <location>
        <begin position="94"/>
        <end position="117"/>
    </location>
</feature>
<dbReference type="Pfam" id="PF06808">
    <property type="entry name" value="DctM"/>
    <property type="match status" value="1"/>
</dbReference>
<protein>
    <submittedName>
        <fullName evidence="11">TRAP transporter large permease subunit</fullName>
    </submittedName>
</protein>
<dbReference type="EMBL" id="JAEQNE010000011">
    <property type="protein sequence ID" value="MBL0394961.1"/>
    <property type="molecule type" value="Genomic_DNA"/>
</dbReference>
<feature type="compositionally biased region" description="Low complexity" evidence="8">
    <location>
        <begin position="565"/>
        <end position="578"/>
    </location>
</feature>
<feature type="domain" description="TRAP C4-dicarboxylate transport system permease DctM subunit" evidence="10">
    <location>
        <begin position="14"/>
        <end position="525"/>
    </location>
</feature>